<evidence type="ECO:0000313" key="4">
    <source>
        <dbReference type="Proteomes" id="UP001165590"/>
    </source>
</evidence>
<dbReference type="PANTHER" id="PTHR30292">
    <property type="entry name" value="UNCHARACTERIZED PROTEIN YBGL-RELATED"/>
    <property type="match status" value="1"/>
</dbReference>
<dbReference type="SUPFAM" id="SSF88713">
    <property type="entry name" value="Glycoside hydrolase/deacetylase"/>
    <property type="match status" value="1"/>
</dbReference>
<feature type="region of interest" description="Disordered" evidence="2">
    <location>
        <begin position="1"/>
        <end position="21"/>
    </location>
</feature>
<keyword evidence="1" id="KW-0378">Hydrolase</keyword>
<dbReference type="Pfam" id="PF03746">
    <property type="entry name" value="LamB_YcsF"/>
    <property type="match status" value="1"/>
</dbReference>
<accession>A0ABT3UXH1</accession>
<comment type="function">
    <text evidence="1">Catalyzes the cleavage of 5-oxoproline to form L-glutamate coupled to the hydrolysis of ATP to ADP and inorganic phosphate.</text>
</comment>
<dbReference type="CDD" id="cd10787">
    <property type="entry name" value="LamB_YcsF_like"/>
    <property type="match status" value="1"/>
</dbReference>
<feature type="compositionally biased region" description="Gly residues" evidence="2">
    <location>
        <begin position="1"/>
        <end position="15"/>
    </location>
</feature>
<proteinExistence type="inferred from homology"/>
<keyword evidence="4" id="KW-1185">Reference proteome</keyword>
<evidence type="ECO:0000256" key="2">
    <source>
        <dbReference type="SAM" id="MobiDB-lite"/>
    </source>
</evidence>
<protein>
    <recommendedName>
        <fullName evidence="1">5-oxoprolinase subunit A</fullName>
        <shortName evidence="1">5-OPase subunit A</shortName>
        <ecNumber evidence="1">3.5.2.9</ecNumber>
    </recommendedName>
    <alternativeName>
        <fullName evidence="1">5-oxoprolinase (ATP-hydrolyzing) subunit A</fullName>
    </alternativeName>
</protein>
<sequence length="268" mass="27838">MTSTGNPGGTPGRTPGGTSIDLNADLGEGFGRWHLTDDEQLLSVVTSANVACGFHAGDAATMRRVCDLAAERGVRIGAQVSYRDLAGFGRRAMDVPSGELAAEVAYQIGALEVFARAAGARVAYVKPHGALYNRVVHDEEQAGAVVAGVRLADATLPVLGLPGSRFLAVAAKAGLPVVTEAFADRAYTDEGTLVPRGREGAVITRADDVVERSLGLARSGVVTSHSGRDIAVRARSLCLHGDTPGAVDLARRVRARLEEAGVRVEAFG</sequence>
<comment type="caution">
    <text evidence="3">The sequence shown here is derived from an EMBL/GenBank/DDBJ whole genome shotgun (WGS) entry which is preliminary data.</text>
</comment>
<dbReference type="NCBIfam" id="NF003816">
    <property type="entry name" value="PRK05406.1-5"/>
    <property type="match status" value="1"/>
</dbReference>
<gene>
    <name evidence="1" type="primary">pxpA</name>
    <name evidence="3" type="ORF">K3769_05250</name>
</gene>
<evidence type="ECO:0000256" key="1">
    <source>
        <dbReference type="HAMAP-Rule" id="MF_00691"/>
    </source>
</evidence>
<keyword evidence="1" id="KW-0067">ATP-binding</keyword>
<dbReference type="NCBIfam" id="NF003814">
    <property type="entry name" value="PRK05406.1-3"/>
    <property type="match status" value="1"/>
</dbReference>
<organism evidence="3 4">
    <name type="scientific">Streptomyces ortus</name>
    <dbReference type="NCBI Taxonomy" id="2867268"/>
    <lineage>
        <taxon>Bacteria</taxon>
        <taxon>Bacillati</taxon>
        <taxon>Actinomycetota</taxon>
        <taxon>Actinomycetes</taxon>
        <taxon>Kitasatosporales</taxon>
        <taxon>Streptomycetaceae</taxon>
        <taxon>Streptomyces</taxon>
    </lineage>
</organism>
<name>A0ABT3UXH1_9ACTN</name>
<comment type="similarity">
    <text evidence="1">Belongs to the LamB/PxpA family.</text>
</comment>
<dbReference type="Gene3D" id="3.20.20.370">
    <property type="entry name" value="Glycoside hydrolase/deacetylase"/>
    <property type="match status" value="1"/>
</dbReference>
<dbReference type="PANTHER" id="PTHR30292:SF0">
    <property type="entry name" value="5-OXOPROLINASE SUBUNIT A"/>
    <property type="match status" value="1"/>
</dbReference>
<dbReference type="EC" id="3.5.2.9" evidence="1"/>
<dbReference type="InterPro" id="IPR005501">
    <property type="entry name" value="LamB/YcsF/PxpA-like"/>
</dbReference>
<dbReference type="HAMAP" id="MF_00691">
    <property type="entry name" value="PxpA"/>
    <property type="match status" value="1"/>
</dbReference>
<comment type="catalytic activity">
    <reaction evidence="1">
        <text>5-oxo-L-proline + ATP + 2 H2O = L-glutamate + ADP + phosphate + H(+)</text>
        <dbReference type="Rhea" id="RHEA:10348"/>
        <dbReference type="ChEBI" id="CHEBI:15377"/>
        <dbReference type="ChEBI" id="CHEBI:15378"/>
        <dbReference type="ChEBI" id="CHEBI:29985"/>
        <dbReference type="ChEBI" id="CHEBI:30616"/>
        <dbReference type="ChEBI" id="CHEBI:43474"/>
        <dbReference type="ChEBI" id="CHEBI:58402"/>
        <dbReference type="ChEBI" id="CHEBI:456216"/>
        <dbReference type="EC" id="3.5.2.9"/>
    </reaction>
</comment>
<dbReference type="EMBL" id="JAIFZO010000002">
    <property type="protein sequence ID" value="MCX4232197.1"/>
    <property type="molecule type" value="Genomic_DNA"/>
</dbReference>
<dbReference type="Proteomes" id="UP001165590">
    <property type="component" value="Unassembled WGS sequence"/>
</dbReference>
<evidence type="ECO:0000313" key="3">
    <source>
        <dbReference type="EMBL" id="MCX4232197.1"/>
    </source>
</evidence>
<dbReference type="InterPro" id="IPR011330">
    <property type="entry name" value="Glyco_hydro/deAcase_b/a-brl"/>
</dbReference>
<keyword evidence="1" id="KW-0547">Nucleotide-binding</keyword>
<reference evidence="3" key="1">
    <citation type="journal article" date="2022" name="bioRxiv">
        <title>Discovery and biosynthetic assessment of Streptomyces ortus sp nov. isolated from a deep-sea sponge.</title>
        <authorList>
            <person name="Williams S.E."/>
        </authorList>
    </citation>
    <scope>NUCLEOTIDE SEQUENCE</scope>
    <source>
        <strain evidence="3">A15ISP2-DRY2</strain>
    </source>
</reference>
<comment type="subunit">
    <text evidence="1">Forms a complex composed of PxpA, PxpB and PxpC.</text>
</comment>
<dbReference type="RefSeq" id="WP_267025290.1">
    <property type="nucleotide sequence ID" value="NZ_JAIFZO010000002.1"/>
</dbReference>